<evidence type="ECO:0000259" key="1">
    <source>
        <dbReference type="Pfam" id="PF00483"/>
    </source>
</evidence>
<protein>
    <submittedName>
        <fullName evidence="2">Glucose-1-phosphate thymidylyltransferase (EC)</fullName>
        <ecNumber evidence="2">2.7.7.24</ecNumber>
    </submittedName>
</protein>
<accession>A0A6S6TQ08</accession>
<name>A0A6S6TQ08_9BACT</name>
<keyword evidence="2" id="KW-0548">Nucleotidyltransferase</keyword>
<sequence>MKAVIPVAGVGTRLRPHTYTQPKPLIPVAGKPLIASIIDQLVSDGGITEFILVIGYLGDKMRNYIEDRYPHLDITFVYQEARLGLGHAMYMAIDAFKDAEEVLIVLGDTIFEGNLKALLMQPNSCLGVKKVEDPREFGVVEIGDDGYISRVVEKPRIPKSNMALVGLYKISDVGILIDALKYIVANNVLTIDEYQLSDALMRMVEMGVQFTTFEVDNWYDCGKKDILLDTNAMLLKRQGNASEDIPAFENTIVVHPVSIGENCQIKNSIIGPNVCIGDHSILNYAIVSNSIIGSYAMIEEAVLEKSIIGSDAAIKGLSLSLNIGDNTEIDFS</sequence>
<dbReference type="Gene3D" id="2.160.10.10">
    <property type="entry name" value="Hexapeptide repeat proteins"/>
    <property type="match status" value="1"/>
</dbReference>
<dbReference type="AlphaFoldDB" id="A0A6S6TQ08"/>
<dbReference type="PANTHER" id="PTHR42883">
    <property type="entry name" value="GLUCOSE-1-PHOSPHATE THYMIDYLTRANSFERASE"/>
    <property type="match status" value="1"/>
</dbReference>
<gene>
    <name evidence="2" type="ORF">HELGO_WM17955</name>
</gene>
<dbReference type="CDD" id="cd04181">
    <property type="entry name" value="NTP_transferase"/>
    <property type="match status" value="1"/>
</dbReference>
<dbReference type="InterPro" id="IPR005835">
    <property type="entry name" value="NTP_transferase_dom"/>
</dbReference>
<evidence type="ECO:0000313" key="2">
    <source>
        <dbReference type="EMBL" id="CAA6820187.1"/>
    </source>
</evidence>
<dbReference type="EMBL" id="CACVAQ010000282">
    <property type="protein sequence ID" value="CAA6820187.1"/>
    <property type="molecule type" value="Genomic_DNA"/>
</dbReference>
<dbReference type="PANTHER" id="PTHR42883:SF2">
    <property type="entry name" value="THYMIDYLYLTRANSFERASE"/>
    <property type="match status" value="1"/>
</dbReference>
<proteinExistence type="predicted"/>
<reference evidence="2" key="1">
    <citation type="submission" date="2020-01" db="EMBL/GenBank/DDBJ databases">
        <authorList>
            <person name="Meier V. D."/>
            <person name="Meier V D."/>
        </authorList>
    </citation>
    <scope>NUCLEOTIDE SEQUENCE</scope>
    <source>
        <strain evidence="2">HLG_WM_MAG_10</strain>
    </source>
</reference>
<organism evidence="2">
    <name type="scientific">uncultured Aureispira sp</name>
    <dbReference type="NCBI Taxonomy" id="1331704"/>
    <lineage>
        <taxon>Bacteria</taxon>
        <taxon>Pseudomonadati</taxon>
        <taxon>Bacteroidota</taxon>
        <taxon>Saprospiria</taxon>
        <taxon>Saprospirales</taxon>
        <taxon>Saprospiraceae</taxon>
        <taxon>Aureispira</taxon>
        <taxon>environmental samples</taxon>
    </lineage>
</organism>
<dbReference type="GO" id="GO:0008879">
    <property type="term" value="F:glucose-1-phosphate thymidylyltransferase activity"/>
    <property type="evidence" value="ECO:0007669"/>
    <property type="project" value="UniProtKB-EC"/>
</dbReference>
<feature type="domain" description="Nucleotidyl transferase" evidence="1">
    <location>
        <begin position="2"/>
        <end position="235"/>
    </location>
</feature>
<dbReference type="Gene3D" id="3.90.550.10">
    <property type="entry name" value="Spore Coat Polysaccharide Biosynthesis Protein SpsA, Chain A"/>
    <property type="match status" value="1"/>
</dbReference>
<dbReference type="EC" id="2.7.7.24" evidence="2"/>
<dbReference type="InterPro" id="IPR029044">
    <property type="entry name" value="Nucleotide-diphossugar_trans"/>
</dbReference>
<keyword evidence="2" id="KW-0808">Transferase</keyword>
<dbReference type="SUPFAM" id="SSF53448">
    <property type="entry name" value="Nucleotide-diphospho-sugar transferases"/>
    <property type="match status" value="1"/>
</dbReference>
<dbReference type="Pfam" id="PF00483">
    <property type="entry name" value="NTP_transferase"/>
    <property type="match status" value="1"/>
</dbReference>